<dbReference type="SUPFAM" id="SSF52540">
    <property type="entry name" value="P-loop containing nucleoside triphosphate hydrolases"/>
    <property type="match status" value="1"/>
</dbReference>
<dbReference type="EMBL" id="CACVBS010000044">
    <property type="protein sequence ID" value="CAA7264317.1"/>
    <property type="molecule type" value="Genomic_DNA"/>
</dbReference>
<dbReference type="InterPro" id="IPR027417">
    <property type="entry name" value="P-loop_NTPase"/>
</dbReference>
<dbReference type="Proteomes" id="UP000467700">
    <property type="component" value="Unassembled WGS sequence"/>
</dbReference>
<evidence type="ECO:0000313" key="4">
    <source>
        <dbReference type="Proteomes" id="UP000467700"/>
    </source>
</evidence>
<dbReference type="AlphaFoldDB" id="A0A8S0WK20"/>
<evidence type="ECO:0000313" key="3">
    <source>
        <dbReference type="EMBL" id="CAA7264317.1"/>
    </source>
</evidence>
<protein>
    <recommendedName>
        <fullName evidence="2">Nephrocystin 3-like N-terminal domain-containing protein</fullName>
    </recommendedName>
</protein>
<gene>
    <name evidence="3" type="ORF">AAE3_LOCUS6550</name>
</gene>
<accession>A0A8S0WK20</accession>
<feature type="domain" description="Nephrocystin 3-like N-terminal" evidence="2">
    <location>
        <begin position="70"/>
        <end position="249"/>
    </location>
</feature>
<name>A0A8S0WK20_CYCAE</name>
<evidence type="ECO:0000256" key="1">
    <source>
        <dbReference type="ARBA" id="ARBA00022737"/>
    </source>
</evidence>
<dbReference type="Pfam" id="PF24883">
    <property type="entry name" value="NPHP3_N"/>
    <property type="match status" value="1"/>
</dbReference>
<evidence type="ECO:0000259" key="2">
    <source>
        <dbReference type="Pfam" id="PF24883"/>
    </source>
</evidence>
<dbReference type="InterPro" id="IPR056884">
    <property type="entry name" value="NPHP3-like_N"/>
</dbReference>
<dbReference type="PANTHER" id="PTHR10039">
    <property type="entry name" value="AMELOGENIN"/>
    <property type="match status" value="1"/>
</dbReference>
<keyword evidence="4" id="KW-1185">Reference proteome</keyword>
<dbReference type="PANTHER" id="PTHR10039:SF14">
    <property type="entry name" value="NACHT DOMAIN-CONTAINING PROTEIN"/>
    <property type="match status" value="1"/>
</dbReference>
<keyword evidence="1" id="KW-0677">Repeat</keyword>
<organism evidence="3 4">
    <name type="scientific">Cyclocybe aegerita</name>
    <name type="common">Black poplar mushroom</name>
    <name type="synonym">Agrocybe aegerita</name>
    <dbReference type="NCBI Taxonomy" id="1973307"/>
    <lineage>
        <taxon>Eukaryota</taxon>
        <taxon>Fungi</taxon>
        <taxon>Dikarya</taxon>
        <taxon>Basidiomycota</taxon>
        <taxon>Agaricomycotina</taxon>
        <taxon>Agaricomycetes</taxon>
        <taxon>Agaricomycetidae</taxon>
        <taxon>Agaricales</taxon>
        <taxon>Agaricineae</taxon>
        <taxon>Bolbitiaceae</taxon>
        <taxon>Cyclocybe</taxon>
    </lineage>
</organism>
<reference evidence="3 4" key="1">
    <citation type="submission" date="2020-01" db="EMBL/GenBank/DDBJ databases">
        <authorList>
            <person name="Gupta K D."/>
        </authorList>
    </citation>
    <scope>NUCLEOTIDE SEQUENCE [LARGE SCALE GENOMIC DNA]</scope>
</reference>
<proteinExistence type="predicted"/>
<dbReference type="OrthoDB" id="5967843at2759"/>
<sequence>MFKNSQNVQITGGTFTAVTTVGGIKGTSRKDDGALLLVREHSALNCLLDSNERFDPPRCDPDTRVGIIRQILDWVSSDDEVGSITIMHGSAGAGKSALEQSIAELCSKNGRLAASFFFSRTAPHRRDGNTLIPTLVFQIAHTQPILRPYIEKAVEADPALFEKSRSTQLEKLLVEPFLSLNNSYRKRQRNCFFWPSPSRKQEFSRICRLVIIDGLDECQGREVQCDLLRIIGEVAPRLPFPFRFLIASRPESHVMHTLTFDKIFQGVHVRRINLDDDLSARSDIHTFLTKQFTEICRSHPLCKHLPESWPTAEDILELVKKASTQFIYASIVMNYIGSRRHRPDHRLRIILGLLPVPTKEKPFAQLDVLYSCIFSSVEDLKTAHRILGIIYLSSHFGEKFNLNAKCTSPVGLEEILQIQPGDVELALDDLLSLVVVISRDQPIKIFHASLFDFLLDASRSEDYRLDLTLAHDALANYYLGKILPRSPPASRDQLFSAWWDYEPEWLLLFLKHCQYGPVSKRVSEFLLSMQYLPFHSNFLAAEMSMRNLDIDWTSVEPHFSVFLWKILSRVEAILLCQDCDIQFSLNLIDEINLYLVFLRDHAQVTASILAINLEPIDVRAHSTIKAHALDGITRIKSVAFLRWMRNTSRDSLDEDFFQAIRTAVGSLQIQDRGPRILYRNGKESTEAQSASLRFASMLLPHCGYSEIFLQFLFYTAPKALAEHHGPLRTEVVEYIKRLESSLPKSGMLWELKQRWRIPHGAE</sequence>
<comment type="caution">
    <text evidence="3">The sequence shown here is derived from an EMBL/GenBank/DDBJ whole genome shotgun (WGS) entry which is preliminary data.</text>
</comment>